<protein>
    <submittedName>
        <fullName evidence="1">Uncharacterized protein</fullName>
    </submittedName>
</protein>
<accession>A0A9W9FHP1</accession>
<organism evidence="1 2">
    <name type="scientific">Penicillium angulare</name>
    <dbReference type="NCBI Taxonomy" id="116970"/>
    <lineage>
        <taxon>Eukaryota</taxon>
        <taxon>Fungi</taxon>
        <taxon>Dikarya</taxon>
        <taxon>Ascomycota</taxon>
        <taxon>Pezizomycotina</taxon>
        <taxon>Eurotiomycetes</taxon>
        <taxon>Eurotiomycetidae</taxon>
        <taxon>Eurotiales</taxon>
        <taxon>Aspergillaceae</taxon>
        <taxon>Penicillium</taxon>
    </lineage>
</organism>
<dbReference type="EMBL" id="JAPQKH010000004">
    <property type="protein sequence ID" value="KAJ5100324.1"/>
    <property type="molecule type" value="Genomic_DNA"/>
</dbReference>
<name>A0A9W9FHP1_9EURO</name>
<dbReference type="Proteomes" id="UP001149165">
    <property type="component" value="Unassembled WGS sequence"/>
</dbReference>
<proteinExistence type="predicted"/>
<evidence type="ECO:0000313" key="2">
    <source>
        <dbReference type="Proteomes" id="UP001149165"/>
    </source>
</evidence>
<keyword evidence="2" id="KW-1185">Reference proteome</keyword>
<gene>
    <name evidence="1" type="ORF">N7456_006376</name>
</gene>
<reference evidence="1" key="1">
    <citation type="submission" date="2022-11" db="EMBL/GenBank/DDBJ databases">
        <authorList>
            <person name="Petersen C."/>
        </authorList>
    </citation>
    <scope>NUCLEOTIDE SEQUENCE</scope>
    <source>
        <strain evidence="1">IBT 30069</strain>
    </source>
</reference>
<reference evidence="1" key="2">
    <citation type="journal article" date="2023" name="IMA Fungus">
        <title>Comparative genomic study of the Penicillium genus elucidates a diverse pangenome and 15 lateral gene transfer events.</title>
        <authorList>
            <person name="Petersen C."/>
            <person name="Sorensen T."/>
            <person name="Nielsen M.R."/>
            <person name="Sondergaard T.E."/>
            <person name="Sorensen J.L."/>
            <person name="Fitzpatrick D.A."/>
            <person name="Frisvad J.C."/>
            <person name="Nielsen K.L."/>
        </authorList>
    </citation>
    <scope>NUCLEOTIDE SEQUENCE</scope>
    <source>
        <strain evidence="1">IBT 30069</strain>
    </source>
</reference>
<dbReference type="AlphaFoldDB" id="A0A9W9FHP1"/>
<comment type="caution">
    <text evidence="1">The sequence shown here is derived from an EMBL/GenBank/DDBJ whole genome shotgun (WGS) entry which is preliminary data.</text>
</comment>
<evidence type="ECO:0000313" key="1">
    <source>
        <dbReference type="EMBL" id="KAJ5100324.1"/>
    </source>
</evidence>
<sequence>MQMTIGNYGEELHEAEFKVVYMTRIGYIWQTARSSIDSDPHNAKETYLVLSAFLLRNVLAAGALTYKEHPSPTS</sequence>